<protein>
    <submittedName>
        <fullName evidence="2">Uncharacterized protein</fullName>
    </submittedName>
</protein>
<evidence type="ECO:0000313" key="2">
    <source>
        <dbReference type="EMBL" id="KAF5794828.1"/>
    </source>
</evidence>
<dbReference type="EMBL" id="MNCJ02000323">
    <property type="protein sequence ID" value="KAF5794828.1"/>
    <property type="molecule type" value="Genomic_DNA"/>
</dbReference>
<evidence type="ECO:0000256" key="1">
    <source>
        <dbReference type="SAM" id="Phobius"/>
    </source>
</evidence>
<keyword evidence="3" id="KW-1185">Reference proteome</keyword>
<feature type="transmembrane region" description="Helical" evidence="1">
    <location>
        <begin position="25"/>
        <end position="44"/>
    </location>
</feature>
<comment type="caution">
    <text evidence="2">The sequence shown here is derived from an EMBL/GenBank/DDBJ whole genome shotgun (WGS) entry which is preliminary data.</text>
</comment>
<accession>A0A9K3NCV5</accession>
<gene>
    <name evidence="2" type="ORF">HanXRQr2_Chr08g0332521</name>
</gene>
<sequence>MVRSVPAVRAFGNVDVIGKPDATTFMWMGSGIGLLLLVLGIILCSHRMYSFVSVWVN</sequence>
<keyword evidence="1" id="KW-0812">Transmembrane</keyword>
<dbReference type="AlphaFoldDB" id="A0A9K3NCV5"/>
<organism evidence="2 3">
    <name type="scientific">Helianthus annuus</name>
    <name type="common">Common sunflower</name>
    <dbReference type="NCBI Taxonomy" id="4232"/>
    <lineage>
        <taxon>Eukaryota</taxon>
        <taxon>Viridiplantae</taxon>
        <taxon>Streptophyta</taxon>
        <taxon>Embryophyta</taxon>
        <taxon>Tracheophyta</taxon>
        <taxon>Spermatophyta</taxon>
        <taxon>Magnoliopsida</taxon>
        <taxon>eudicotyledons</taxon>
        <taxon>Gunneridae</taxon>
        <taxon>Pentapetalae</taxon>
        <taxon>asterids</taxon>
        <taxon>campanulids</taxon>
        <taxon>Asterales</taxon>
        <taxon>Asteraceae</taxon>
        <taxon>Asteroideae</taxon>
        <taxon>Heliantheae alliance</taxon>
        <taxon>Heliantheae</taxon>
        <taxon>Helianthus</taxon>
    </lineage>
</organism>
<dbReference type="Proteomes" id="UP000215914">
    <property type="component" value="Unassembled WGS sequence"/>
</dbReference>
<dbReference type="Gramene" id="mRNA:HanXRQr2_Chr08g0332521">
    <property type="protein sequence ID" value="mRNA:HanXRQr2_Chr08g0332521"/>
    <property type="gene ID" value="HanXRQr2_Chr08g0332521"/>
</dbReference>
<reference evidence="2" key="1">
    <citation type="journal article" date="2017" name="Nature">
        <title>The sunflower genome provides insights into oil metabolism, flowering and Asterid evolution.</title>
        <authorList>
            <person name="Badouin H."/>
            <person name="Gouzy J."/>
            <person name="Grassa C.J."/>
            <person name="Murat F."/>
            <person name="Staton S.E."/>
            <person name="Cottret L."/>
            <person name="Lelandais-Briere C."/>
            <person name="Owens G.L."/>
            <person name="Carrere S."/>
            <person name="Mayjonade B."/>
            <person name="Legrand L."/>
            <person name="Gill N."/>
            <person name="Kane N.C."/>
            <person name="Bowers J.E."/>
            <person name="Hubner S."/>
            <person name="Bellec A."/>
            <person name="Berard A."/>
            <person name="Berges H."/>
            <person name="Blanchet N."/>
            <person name="Boniface M.C."/>
            <person name="Brunel D."/>
            <person name="Catrice O."/>
            <person name="Chaidir N."/>
            <person name="Claudel C."/>
            <person name="Donnadieu C."/>
            <person name="Faraut T."/>
            <person name="Fievet G."/>
            <person name="Helmstetter N."/>
            <person name="King M."/>
            <person name="Knapp S.J."/>
            <person name="Lai Z."/>
            <person name="Le Paslier M.C."/>
            <person name="Lippi Y."/>
            <person name="Lorenzon L."/>
            <person name="Mandel J.R."/>
            <person name="Marage G."/>
            <person name="Marchand G."/>
            <person name="Marquand E."/>
            <person name="Bret-Mestries E."/>
            <person name="Morien E."/>
            <person name="Nambeesan S."/>
            <person name="Nguyen T."/>
            <person name="Pegot-Espagnet P."/>
            <person name="Pouilly N."/>
            <person name="Raftis F."/>
            <person name="Sallet E."/>
            <person name="Schiex T."/>
            <person name="Thomas J."/>
            <person name="Vandecasteele C."/>
            <person name="Vares D."/>
            <person name="Vear F."/>
            <person name="Vautrin S."/>
            <person name="Crespi M."/>
            <person name="Mangin B."/>
            <person name="Burke J.M."/>
            <person name="Salse J."/>
            <person name="Munos S."/>
            <person name="Vincourt P."/>
            <person name="Rieseberg L.H."/>
            <person name="Langlade N.B."/>
        </authorList>
    </citation>
    <scope>NUCLEOTIDE SEQUENCE</scope>
    <source>
        <tissue evidence="2">Leaves</tissue>
    </source>
</reference>
<name>A0A9K3NCV5_HELAN</name>
<proteinExistence type="predicted"/>
<keyword evidence="1" id="KW-0472">Membrane</keyword>
<evidence type="ECO:0000313" key="3">
    <source>
        <dbReference type="Proteomes" id="UP000215914"/>
    </source>
</evidence>
<reference evidence="2" key="2">
    <citation type="submission" date="2020-06" db="EMBL/GenBank/DDBJ databases">
        <title>Helianthus annuus Genome sequencing and assembly Release 2.</title>
        <authorList>
            <person name="Gouzy J."/>
            <person name="Langlade N."/>
            <person name="Munos S."/>
        </authorList>
    </citation>
    <scope>NUCLEOTIDE SEQUENCE</scope>
    <source>
        <tissue evidence="2">Leaves</tissue>
    </source>
</reference>
<keyword evidence="1" id="KW-1133">Transmembrane helix</keyword>